<evidence type="ECO:0000313" key="2">
    <source>
        <dbReference type="EMBL" id="KAF2889132.1"/>
    </source>
</evidence>
<sequence length="121" mass="13825">MKTTFGKKKSILPDIVLSLQSVKVDVVPSASPSSIDLYHRHNENRQYHRPQEFPMLLLTSELSMTSTSSAEAVGNNRLLALVGLKYQKVTSKLTTEKERLREMRRKNSLIEERNKNIIKEG</sequence>
<proteinExistence type="predicted"/>
<accession>A0A8K0CRS3</accession>
<protein>
    <submittedName>
        <fullName evidence="2">Uncharacterized protein</fullName>
    </submittedName>
</protein>
<keyword evidence="1" id="KW-0175">Coiled coil</keyword>
<dbReference type="Proteomes" id="UP000801492">
    <property type="component" value="Unassembled WGS sequence"/>
</dbReference>
<feature type="coiled-coil region" evidence="1">
    <location>
        <begin position="86"/>
        <end position="120"/>
    </location>
</feature>
<dbReference type="AlphaFoldDB" id="A0A8K0CRS3"/>
<comment type="caution">
    <text evidence="2">The sequence shown here is derived from an EMBL/GenBank/DDBJ whole genome shotgun (WGS) entry which is preliminary data.</text>
</comment>
<organism evidence="2 3">
    <name type="scientific">Ignelater luminosus</name>
    <name type="common">Cucubano</name>
    <name type="synonym">Pyrophorus luminosus</name>
    <dbReference type="NCBI Taxonomy" id="2038154"/>
    <lineage>
        <taxon>Eukaryota</taxon>
        <taxon>Metazoa</taxon>
        <taxon>Ecdysozoa</taxon>
        <taxon>Arthropoda</taxon>
        <taxon>Hexapoda</taxon>
        <taxon>Insecta</taxon>
        <taxon>Pterygota</taxon>
        <taxon>Neoptera</taxon>
        <taxon>Endopterygota</taxon>
        <taxon>Coleoptera</taxon>
        <taxon>Polyphaga</taxon>
        <taxon>Elateriformia</taxon>
        <taxon>Elateroidea</taxon>
        <taxon>Elateridae</taxon>
        <taxon>Agrypninae</taxon>
        <taxon>Pyrophorini</taxon>
        <taxon>Ignelater</taxon>
    </lineage>
</organism>
<evidence type="ECO:0000313" key="3">
    <source>
        <dbReference type="Proteomes" id="UP000801492"/>
    </source>
</evidence>
<reference evidence="2" key="1">
    <citation type="submission" date="2019-08" db="EMBL/GenBank/DDBJ databases">
        <title>The genome of the North American firefly Photinus pyralis.</title>
        <authorList>
            <consortium name="Photinus pyralis genome working group"/>
            <person name="Fallon T.R."/>
            <person name="Sander Lower S.E."/>
            <person name="Weng J.-K."/>
        </authorList>
    </citation>
    <scope>NUCLEOTIDE SEQUENCE</scope>
    <source>
        <strain evidence="2">TRF0915ILg1</strain>
        <tissue evidence="2">Whole body</tissue>
    </source>
</reference>
<evidence type="ECO:0000256" key="1">
    <source>
        <dbReference type="SAM" id="Coils"/>
    </source>
</evidence>
<dbReference type="EMBL" id="VTPC01070514">
    <property type="protein sequence ID" value="KAF2889132.1"/>
    <property type="molecule type" value="Genomic_DNA"/>
</dbReference>
<keyword evidence="3" id="KW-1185">Reference proteome</keyword>
<gene>
    <name evidence="2" type="ORF">ILUMI_17041</name>
</gene>
<name>A0A8K0CRS3_IGNLU</name>